<keyword evidence="10" id="KW-0408">Iron</keyword>
<sequence length="438" mass="49109">MKVAIIGAGSTVFMRNIVRDLLQQPALISTHIALQDIDGKRLQESQMVAGQIISALKVPATVSASMDRREVLRGADVVITMFQVGGYKPSTVVDFDIPKKYGLRQTIADTLGVGGIMRGLRTVPVLVDIARDMRELCPNALLMNYVNPMAILSLAVQRMVPEIQYVGLCHSVQGTAEELAKDLGVEPANLVYTCAGINHMAFYNQFTQRLPDGSTEDLYPRLKALAAEGRVPDGNRVRYEILRKFGYFVTESSEHFAEYSPWFIKRDRPDLIEKFNIPLDEYPRRCERQIADWAEELQRIETQHDIEIKQSREYAAAIINSLATGEPSVIYGNVLNKGLIDNLPQDCAVEVACLVDRNGMQPVKFGSVQPQLAALMRTNVNVQQLTVEALMTENPEYIYHAAYLDPHTSAELDLDQIHDLVDDLRRAHGDWLPKFARL</sequence>
<feature type="binding site" evidence="10">
    <location>
        <position position="169"/>
    </location>
    <ligand>
        <name>Mn(2+)</name>
        <dbReference type="ChEBI" id="CHEBI:29035"/>
    </ligand>
</feature>
<evidence type="ECO:0000256" key="6">
    <source>
        <dbReference type="ARBA" id="ARBA00023211"/>
    </source>
</evidence>
<feature type="binding site" evidence="9">
    <location>
        <position position="147"/>
    </location>
    <ligand>
        <name>substrate</name>
    </ligand>
</feature>
<accession>A0A841GDF0</accession>
<dbReference type="GO" id="GO:0005975">
    <property type="term" value="P:carbohydrate metabolic process"/>
    <property type="evidence" value="ECO:0007669"/>
    <property type="project" value="InterPro"/>
</dbReference>
<dbReference type="GO" id="GO:0016616">
    <property type="term" value="F:oxidoreductase activity, acting on the CH-OH group of donors, NAD or NADP as acceptor"/>
    <property type="evidence" value="ECO:0007669"/>
    <property type="project" value="InterPro"/>
</dbReference>
<dbReference type="Pfam" id="PF02056">
    <property type="entry name" value="Glyco_hydro_4"/>
    <property type="match status" value="1"/>
</dbReference>
<comment type="cofactor">
    <cofactor evidence="12">
        <name>NAD(+)</name>
        <dbReference type="ChEBI" id="CHEBI:57540"/>
    </cofactor>
    <text evidence="12">Binds 1 NAD(+) per subunit.</text>
</comment>
<dbReference type="PRINTS" id="PR00732">
    <property type="entry name" value="GLHYDRLASE4"/>
</dbReference>
<dbReference type="Proteomes" id="UP000585721">
    <property type="component" value="Unassembled WGS sequence"/>
</dbReference>
<evidence type="ECO:0000256" key="9">
    <source>
        <dbReference type="PIRSR" id="PIRSR601088-2"/>
    </source>
</evidence>
<evidence type="ECO:0000256" key="7">
    <source>
        <dbReference type="ARBA" id="ARBA00023277"/>
    </source>
</evidence>
<dbReference type="GO" id="GO:0046872">
    <property type="term" value="F:metal ion binding"/>
    <property type="evidence" value="ECO:0007669"/>
    <property type="project" value="UniProtKB-KW"/>
</dbReference>
<dbReference type="AlphaFoldDB" id="A0A841GDF0"/>
<dbReference type="NCBIfam" id="NF011657">
    <property type="entry name" value="PRK15076.1"/>
    <property type="match status" value="1"/>
</dbReference>
<keyword evidence="15" id="KW-1185">Reference proteome</keyword>
<dbReference type="InterPro" id="IPR001088">
    <property type="entry name" value="Glyco_hydro_4"/>
</dbReference>
<feature type="domain" description="Glycosyl hydrolase family 4 C-terminal" evidence="13">
    <location>
        <begin position="194"/>
        <end position="408"/>
    </location>
</feature>
<dbReference type="EMBL" id="JACHGR010000006">
    <property type="protein sequence ID" value="MBB6055969.1"/>
    <property type="molecule type" value="Genomic_DNA"/>
</dbReference>
<evidence type="ECO:0000256" key="10">
    <source>
        <dbReference type="PIRSR" id="PIRSR601088-3"/>
    </source>
</evidence>
<keyword evidence="10" id="KW-0533">Nickel</keyword>
<dbReference type="GO" id="GO:0004557">
    <property type="term" value="F:alpha-galactosidase activity"/>
    <property type="evidence" value="ECO:0007669"/>
    <property type="project" value="UniProtKB-EC"/>
</dbReference>
<name>A0A841GDF0_9GAMM</name>
<dbReference type="PANTHER" id="PTHR32092:SF6">
    <property type="entry name" value="ALPHA-GALACTOSIDASE"/>
    <property type="match status" value="1"/>
</dbReference>
<evidence type="ECO:0000313" key="15">
    <source>
        <dbReference type="Proteomes" id="UP000585721"/>
    </source>
</evidence>
<dbReference type="SUPFAM" id="SSF51735">
    <property type="entry name" value="NAD(P)-binding Rossmann-fold domains"/>
    <property type="match status" value="1"/>
</dbReference>
<dbReference type="CDD" id="cd05297">
    <property type="entry name" value="GH4_alpha_glucosidase_galactosidase"/>
    <property type="match status" value="1"/>
</dbReference>
<evidence type="ECO:0000259" key="13">
    <source>
        <dbReference type="Pfam" id="PF11975"/>
    </source>
</evidence>
<dbReference type="PANTHER" id="PTHR32092">
    <property type="entry name" value="6-PHOSPHO-BETA-GLUCOSIDASE-RELATED"/>
    <property type="match status" value="1"/>
</dbReference>
<dbReference type="InterPro" id="IPR053715">
    <property type="entry name" value="GH4_Enzyme_sf"/>
</dbReference>
<dbReference type="Pfam" id="PF11975">
    <property type="entry name" value="Glyco_hydro_4C"/>
    <property type="match status" value="1"/>
</dbReference>
<protein>
    <submittedName>
        <fullName evidence="14">Alpha-galactosidase</fullName>
        <ecNumber evidence="14">3.2.1.22</ecNumber>
    </submittedName>
</protein>
<evidence type="ECO:0000256" key="11">
    <source>
        <dbReference type="PIRSR" id="PIRSR601088-4"/>
    </source>
</evidence>
<evidence type="ECO:0000256" key="12">
    <source>
        <dbReference type="RuleBase" id="RU361152"/>
    </source>
</evidence>
<dbReference type="Gene3D" id="3.90.1820.10">
    <property type="entry name" value="AglA-like glucosidase"/>
    <property type="match status" value="1"/>
</dbReference>
<dbReference type="SUPFAM" id="SSF56327">
    <property type="entry name" value="LDH C-terminal domain-like"/>
    <property type="match status" value="1"/>
</dbReference>
<organism evidence="14 15">
    <name type="scientific">Tolumonas osonensis</name>
    <dbReference type="NCBI Taxonomy" id="675874"/>
    <lineage>
        <taxon>Bacteria</taxon>
        <taxon>Pseudomonadati</taxon>
        <taxon>Pseudomonadota</taxon>
        <taxon>Gammaproteobacteria</taxon>
        <taxon>Aeromonadales</taxon>
        <taxon>Aeromonadaceae</taxon>
        <taxon>Tolumonas</taxon>
    </lineage>
</organism>
<evidence type="ECO:0000256" key="2">
    <source>
        <dbReference type="ARBA" id="ARBA00010141"/>
    </source>
</evidence>
<comment type="cofactor">
    <cofactor evidence="1">
        <name>Mn(2+)</name>
        <dbReference type="ChEBI" id="CHEBI:29035"/>
    </cofactor>
</comment>
<keyword evidence="7" id="KW-0119">Carbohydrate metabolism</keyword>
<keyword evidence="10" id="KW-0170">Cobalt</keyword>
<keyword evidence="5 12" id="KW-0520">NAD</keyword>
<keyword evidence="4 12" id="KW-0378">Hydrolase</keyword>
<proteinExistence type="inferred from homology"/>
<evidence type="ECO:0000313" key="14">
    <source>
        <dbReference type="EMBL" id="MBB6055969.1"/>
    </source>
</evidence>
<evidence type="ECO:0000256" key="1">
    <source>
        <dbReference type="ARBA" id="ARBA00001936"/>
    </source>
</evidence>
<keyword evidence="3 10" id="KW-0479">Metal-binding</keyword>
<gene>
    <name evidence="14" type="ORF">HNR75_001899</name>
</gene>
<evidence type="ECO:0000256" key="8">
    <source>
        <dbReference type="ARBA" id="ARBA00023295"/>
    </source>
</evidence>
<comment type="similarity">
    <text evidence="2 12">Belongs to the glycosyl hydrolase 4 family.</text>
</comment>
<feature type="binding site" evidence="10">
    <location>
        <position position="199"/>
    </location>
    <ligand>
        <name>Mn(2+)</name>
        <dbReference type="ChEBI" id="CHEBI:29035"/>
    </ligand>
</feature>
<feature type="site" description="Increases basicity of active site Tyr" evidence="11">
    <location>
        <position position="109"/>
    </location>
</feature>
<evidence type="ECO:0000256" key="5">
    <source>
        <dbReference type="ARBA" id="ARBA00023027"/>
    </source>
</evidence>
<evidence type="ECO:0000256" key="3">
    <source>
        <dbReference type="ARBA" id="ARBA00022723"/>
    </source>
</evidence>
<keyword evidence="6 10" id="KW-0464">Manganese</keyword>
<dbReference type="InterPro" id="IPR036291">
    <property type="entry name" value="NAD(P)-bd_dom_sf"/>
</dbReference>
<evidence type="ECO:0000256" key="4">
    <source>
        <dbReference type="ARBA" id="ARBA00022801"/>
    </source>
</evidence>
<dbReference type="EC" id="3.2.1.22" evidence="14"/>
<keyword evidence="8 12" id="KW-0326">Glycosidase</keyword>
<dbReference type="InterPro" id="IPR015955">
    <property type="entry name" value="Lactate_DH/Glyco_Ohase_4_C"/>
</dbReference>
<dbReference type="RefSeq" id="WP_188026714.1">
    <property type="nucleotide sequence ID" value="NZ_JACHGR010000006.1"/>
</dbReference>
<comment type="caution">
    <text evidence="14">The sequence shown here is derived from an EMBL/GenBank/DDBJ whole genome shotgun (WGS) entry which is preliminary data.</text>
</comment>
<reference evidence="14 15" key="1">
    <citation type="submission" date="2020-08" db="EMBL/GenBank/DDBJ databases">
        <title>Genomic Encyclopedia of Type Strains, Phase IV (KMG-IV): sequencing the most valuable type-strain genomes for metagenomic binning, comparative biology and taxonomic classification.</title>
        <authorList>
            <person name="Goeker M."/>
        </authorList>
    </citation>
    <scope>NUCLEOTIDE SEQUENCE [LARGE SCALE GENOMIC DNA]</scope>
    <source>
        <strain evidence="14 15">DSM 22975</strain>
    </source>
</reference>
<dbReference type="InterPro" id="IPR022616">
    <property type="entry name" value="Glyco_hydro_4_C"/>
</dbReference>